<dbReference type="Proteomes" id="UP000029736">
    <property type="component" value="Unassembled WGS sequence"/>
</dbReference>
<gene>
    <name evidence="8" type="ORF">IX84_17675</name>
</gene>
<evidence type="ECO:0000256" key="5">
    <source>
        <dbReference type="RuleBase" id="RU000553"/>
    </source>
</evidence>
<dbReference type="PROSITE" id="PS51160">
    <property type="entry name" value="ACYLPHOSPHATASE_3"/>
    <property type="match status" value="1"/>
</dbReference>
<dbReference type="GO" id="GO:0003998">
    <property type="term" value="F:acylphosphatase activity"/>
    <property type="evidence" value="ECO:0007669"/>
    <property type="project" value="UniProtKB-EC"/>
</dbReference>
<dbReference type="AlphaFoldDB" id="A0A098S702"/>
<organism evidence="8 9">
    <name type="scientific">Phaeodactylibacter xiamenensis</name>
    <dbReference type="NCBI Taxonomy" id="1524460"/>
    <lineage>
        <taxon>Bacteria</taxon>
        <taxon>Pseudomonadati</taxon>
        <taxon>Bacteroidota</taxon>
        <taxon>Saprospiria</taxon>
        <taxon>Saprospirales</taxon>
        <taxon>Haliscomenobacteraceae</taxon>
        <taxon>Phaeodactylibacter</taxon>
    </lineage>
</organism>
<dbReference type="InterPro" id="IPR036046">
    <property type="entry name" value="Acylphosphatase-like_dom_sf"/>
</dbReference>
<dbReference type="PROSITE" id="PS00150">
    <property type="entry name" value="ACYLPHOSPHATASE_1"/>
    <property type="match status" value="1"/>
</dbReference>
<evidence type="ECO:0000256" key="4">
    <source>
        <dbReference type="PROSITE-ProRule" id="PRU00520"/>
    </source>
</evidence>
<dbReference type="InterPro" id="IPR020456">
    <property type="entry name" value="Acylphosphatase"/>
</dbReference>
<reference evidence="8 9" key="1">
    <citation type="journal article" date="2014" name="Int. J. Syst. Evol. Microbiol.">
        <title>Phaeodactylibacter xiamenensis gen. nov., sp. nov., a member of the family Saprospiraceae isolated from the marine alga Phaeodactylum tricornutum.</title>
        <authorList>
            <person name="Chen Z.Jr."/>
            <person name="Lei X."/>
            <person name="Lai Q."/>
            <person name="Li Y."/>
            <person name="Zhang B."/>
            <person name="Zhang J."/>
            <person name="Zhang H."/>
            <person name="Yang L."/>
            <person name="Zheng W."/>
            <person name="Tian Y."/>
            <person name="Yu Z."/>
            <person name="Xu H.Jr."/>
            <person name="Zheng T."/>
        </authorList>
    </citation>
    <scope>NUCLEOTIDE SEQUENCE [LARGE SCALE GENOMIC DNA]</scope>
    <source>
        <strain evidence="8 9">KD52</strain>
    </source>
</reference>
<feature type="active site" evidence="4">
    <location>
        <position position="36"/>
    </location>
</feature>
<dbReference type="SUPFAM" id="SSF54975">
    <property type="entry name" value="Acylphosphatase/BLUF domain-like"/>
    <property type="match status" value="1"/>
</dbReference>
<dbReference type="PANTHER" id="PTHR47268:SF4">
    <property type="entry name" value="ACYLPHOSPHATASE"/>
    <property type="match status" value="1"/>
</dbReference>
<accession>A0A098S702</accession>
<dbReference type="Pfam" id="PF00708">
    <property type="entry name" value="Acylphosphatase"/>
    <property type="match status" value="1"/>
</dbReference>
<feature type="domain" description="Acylphosphatase-like" evidence="7">
    <location>
        <begin position="3"/>
        <end position="89"/>
    </location>
</feature>
<dbReference type="InterPro" id="IPR017968">
    <property type="entry name" value="Acylphosphatase_CS"/>
</dbReference>
<evidence type="ECO:0000256" key="6">
    <source>
        <dbReference type="RuleBase" id="RU004168"/>
    </source>
</evidence>
<name>A0A098S702_9BACT</name>
<comment type="similarity">
    <text evidence="1 6">Belongs to the acylphosphatase family.</text>
</comment>
<comment type="caution">
    <text evidence="8">The sequence shown here is derived from an EMBL/GenBank/DDBJ whole genome shotgun (WGS) entry which is preliminary data.</text>
</comment>
<dbReference type="PRINTS" id="PR00112">
    <property type="entry name" value="ACYLPHPHTASE"/>
</dbReference>
<keyword evidence="9" id="KW-1185">Reference proteome</keyword>
<comment type="catalytic activity">
    <reaction evidence="3 4 5">
        <text>an acyl phosphate + H2O = a carboxylate + phosphate + H(+)</text>
        <dbReference type="Rhea" id="RHEA:14965"/>
        <dbReference type="ChEBI" id="CHEBI:15377"/>
        <dbReference type="ChEBI" id="CHEBI:15378"/>
        <dbReference type="ChEBI" id="CHEBI:29067"/>
        <dbReference type="ChEBI" id="CHEBI:43474"/>
        <dbReference type="ChEBI" id="CHEBI:59918"/>
        <dbReference type="EC" id="3.6.1.7"/>
    </reaction>
</comment>
<feature type="active site" evidence="4">
    <location>
        <position position="18"/>
    </location>
</feature>
<evidence type="ECO:0000313" key="9">
    <source>
        <dbReference type="Proteomes" id="UP000029736"/>
    </source>
</evidence>
<evidence type="ECO:0000259" key="7">
    <source>
        <dbReference type="PROSITE" id="PS51160"/>
    </source>
</evidence>
<proteinExistence type="inferred from homology"/>
<dbReference type="STRING" id="1524460.IX84_17675"/>
<dbReference type="Gene3D" id="3.30.70.100">
    <property type="match status" value="1"/>
</dbReference>
<sequence>MRQVKLRITGKVQGVFFRASTLEKAQQLHIKGWVKNEPDGSVSAVGQGPDSSLQNWIDWCREGPSEARVESVEVEEQPISALQQFEIIR</sequence>
<dbReference type="PROSITE" id="PS00151">
    <property type="entry name" value="ACYLPHOSPHATASE_2"/>
    <property type="match status" value="1"/>
</dbReference>
<evidence type="ECO:0000313" key="8">
    <source>
        <dbReference type="EMBL" id="KGE86887.1"/>
    </source>
</evidence>
<dbReference type="EMBL" id="JPOS01000039">
    <property type="protein sequence ID" value="KGE86887.1"/>
    <property type="molecule type" value="Genomic_DNA"/>
</dbReference>
<keyword evidence="4 5" id="KW-0378">Hydrolase</keyword>
<dbReference type="RefSeq" id="WP_044223413.1">
    <property type="nucleotide sequence ID" value="NZ_JBKAGJ010000009.1"/>
</dbReference>
<protein>
    <recommendedName>
        <fullName evidence="2 4">Acylphosphatase</fullName>
        <ecNumber evidence="2 4">3.6.1.7</ecNumber>
    </recommendedName>
</protein>
<dbReference type="InterPro" id="IPR001792">
    <property type="entry name" value="Acylphosphatase-like_dom"/>
</dbReference>
<evidence type="ECO:0000256" key="3">
    <source>
        <dbReference type="ARBA" id="ARBA00047645"/>
    </source>
</evidence>
<evidence type="ECO:0000256" key="1">
    <source>
        <dbReference type="ARBA" id="ARBA00005614"/>
    </source>
</evidence>
<evidence type="ECO:0000256" key="2">
    <source>
        <dbReference type="ARBA" id="ARBA00012150"/>
    </source>
</evidence>
<dbReference type="EC" id="3.6.1.7" evidence="2 4"/>
<dbReference type="PANTHER" id="PTHR47268">
    <property type="entry name" value="ACYLPHOSPHATASE"/>
    <property type="match status" value="1"/>
</dbReference>
<dbReference type="OrthoDB" id="9808093at2"/>